<dbReference type="GO" id="GO:0004806">
    <property type="term" value="F:triacylglycerol lipase activity"/>
    <property type="evidence" value="ECO:0007669"/>
    <property type="project" value="TreeGrafter"/>
</dbReference>
<evidence type="ECO:0000313" key="6">
    <source>
        <dbReference type="Proteomes" id="UP000004816"/>
    </source>
</evidence>
<dbReference type="AlphaFoldDB" id="E5XTY3"/>
<sequence length="336" mass="35686">MSSEHLVTERFGPASWQAKTENAIGLFVVKPFIWASAFAADLLHEWAPSPLNRLSPHPAWRRAGNAVTRLLFSAPEDVAYSREKIRGVVAERFTPKQPTGAVVLYFHGGGFVIGGPSSHRLLTAGLARESGATVLVPDYRMPPQIPFTQIVDDCLAVYRQLLLDGTSPKQIVFAGDSAGGYLTIAAALAARDAGLPLPAGLVPLAPWLDLRKAIGASRPSPTEYLVPLRWARSIVTQLVAPHGPEALASPTDRDLAGLPPTLVQVSASETLYPEAVRLAEALAAADVPAKLQVWDGVMHVFQLAGALVPESRQAIASIAEFVAATTSEAAKPVAHA</sequence>
<gene>
    <name evidence="5" type="ORF">HMPREF9336_02955</name>
</gene>
<dbReference type="PANTHER" id="PTHR48081:SF30">
    <property type="entry name" value="ACETYL-HYDROLASE LIPR-RELATED"/>
    <property type="match status" value="1"/>
</dbReference>
<dbReference type="Proteomes" id="UP000004816">
    <property type="component" value="Unassembled WGS sequence"/>
</dbReference>
<evidence type="ECO:0000313" key="5">
    <source>
        <dbReference type="EMBL" id="EFV12152.1"/>
    </source>
</evidence>
<comment type="similarity">
    <text evidence="1">Belongs to the 'GDXG' lipolytic enzyme family.</text>
</comment>
<dbReference type="HOGENOM" id="CLU_012494_13_0_11"/>
<dbReference type="OrthoDB" id="9803828at2"/>
<proteinExistence type="inferred from homology"/>
<dbReference type="Gene3D" id="3.40.50.1820">
    <property type="entry name" value="alpha/beta hydrolase"/>
    <property type="match status" value="1"/>
</dbReference>
<dbReference type="InterPro" id="IPR033140">
    <property type="entry name" value="Lipase_GDXG_put_SER_AS"/>
</dbReference>
<organism evidence="5 6">
    <name type="scientific">Segniliparus rugosus (strain ATCC BAA-974 / DSM 45345 / CCUG 50838 / CIP 108380 / JCM 13579 / CDC 945)</name>
    <dbReference type="NCBI Taxonomy" id="679197"/>
    <lineage>
        <taxon>Bacteria</taxon>
        <taxon>Bacillati</taxon>
        <taxon>Actinomycetota</taxon>
        <taxon>Actinomycetes</taxon>
        <taxon>Mycobacteriales</taxon>
        <taxon>Segniliparaceae</taxon>
        <taxon>Segniliparus</taxon>
    </lineage>
</organism>
<evidence type="ECO:0000259" key="4">
    <source>
        <dbReference type="Pfam" id="PF07859"/>
    </source>
</evidence>
<dbReference type="InterPro" id="IPR050300">
    <property type="entry name" value="GDXG_lipolytic_enzyme"/>
</dbReference>
<comment type="caution">
    <text evidence="5">The sequence shown here is derived from an EMBL/GenBank/DDBJ whole genome shotgun (WGS) entry which is preliminary data.</text>
</comment>
<evidence type="ECO:0000256" key="1">
    <source>
        <dbReference type="ARBA" id="ARBA00010515"/>
    </source>
</evidence>
<feature type="domain" description="Alpha/beta hydrolase fold-3" evidence="4">
    <location>
        <begin position="103"/>
        <end position="302"/>
    </location>
</feature>
<dbReference type="InterPro" id="IPR029058">
    <property type="entry name" value="AB_hydrolase_fold"/>
</dbReference>
<dbReference type="InterPro" id="IPR013094">
    <property type="entry name" value="AB_hydrolase_3"/>
</dbReference>
<evidence type="ECO:0000256" key="2">
    <source>
        <dbReference type="ARBA" id="ARBA00022801"/>
    </source>
</evidence>
<name>E5XTY3_SEGRC</name>
<dbReference type="Pfam" id="PF07859">
    <property type="entry name" value="Abhydrolase_3"/>
    <property type="match status" value="1"/>
</dbReference>
<dbReference type="PROSITE" id="PS01174">
    <property type="entry name" value="LIPASE_GDXG_SER"/>
    <property type="match status" value="1"/>
</dbReference>
<dbReference type="SUPFAM" id="SSF53474">
    <property type="entry name" value="alpha/beta-Hydrolases"/>
    <property type="match status" value="1"/>
</dbReference>
<dbReference type="EMBL" id="ACZI02000001">
    <property type="protein sequence ID" value="EFV12152.1"/>
    <property type="molecule type" value="Genomic_DNA"/>
</dbReference>
<dbReference type="eggNOG" id="COG0657">
    <property type="taxonomic scope" value="Bacteria"/>
</dbReference>
<protein>
    <recommendedName>
        <fullName evidence="4">Alpha/beta hydrolase fold-3 domain-containing protein</fullName>
    </recommendedName>
</protein>
<accession>E5XTY3</accession>
<evidence type="ECO:0000256" key="3">
    <source>
        <dbReference type="PROSITE-ProRule" id="PRU10038"/>
    </source>
</evidence>
<keyword evidence="2" id="KW-0378">Hydrolase</keyword>
<dbReference type="PANTHER" id="PTHR48081">
    <property type="entry name" value="AB HYDROLASE SUPERFAMILY PROTEIN C4A8.06C"/>
    <property type="match status" value="1"/>
</dbReference>
<keyword evidence="6" id="KW-1185">Reference proteome</keyword>
<reference evidence="5 6" key="1">
    <citation type="journal article" date="2011" name="Stand. Genomic Sci.">
        <title>High quality draft genome sequence of Segniliparus rugosus CDC 945(T)= (ATCC BAA-974(T)).</title>
        <authorList>
            <person name="Earl A.M."/>
            <person name="Desjardins C.A."/>
            <person name="Fitzgerald M.G."/>
            <person name="Arachchi H.M."/>
            <person name="Zeng Q."/>
            <person name="Mehta T."/>
            <person name="Griggs A."/>
            <person name="Birren B.W."/>
            <person name="Toney N.C."/>
            <person name="Carr J."/>
            <person name="Posey J."/>
            <person name="Butler W.R."/>
        </authorList>
    </citation>
    <scope>NUCLEOTIDE SEQUENCE [LARGE SCALE GENOMIC DNA]</scope>
    <source>
        <strain evidence="6">ATCC BAA-974 / DSM 45345 / CCUG 50838 / CIP 108380 / JCM 13579 / CDC 945</strain>
    </source>
</reference>
<feature type="active site" evidence="3">
    <location>
        <position position="177"/>
    </location>
</feature>
<dbReference type="RefSeq" id="WP_007471609.1">
    <property type="nucleotide sequence ID" value="NZ_KI391953.1"/>
</dbReference>
<dbReference type="STRING" id="679197.HMPREF9336_02955"/>